<evidence type="ECO:0000313" key="5">
    <source>
        <dbReference type="Proteomes" id="UP000176603"/>
    </source>
</evidence>
<accession>A0A1F7UIT9</accession>
<organism evidence="4 5">
    <name type="scientific">Candidatus Uhrbacteria bacterium RIFCSPHIGHO2_12_FULL_60_25</name>
    <dbReference type="NCBI Taxonomy" id="1802399"/>
    <lineage>
        <taxon>Bacteria</taxon>
        <taxon>Candidatus Uhriibacteriota</taxon>
    </lineage>
</organism>
<evidence type="ECO:0000259" key="3">
    <source>
        <dbReference type="PROSITE" id="PS50975"/>
    </source>
</evidence>
<keyword evidence="2" id="KW-0067">ATP-binding</keyword>
<sequence length="332" mass="37502">MKKQRTLVTATIERLAKKMGIEVHVEPMWGYVGQIVLPDGRKRYFRNTNLDLNGLGASEIARDKAYADHFLRRMGYPIISGEVFYTPRWCKSIGSRRGPDAAYRYAKRIGFPVIVKPNSKSQGSGVRKVYNKRELLRAIKAFEHNERVFLVQRVVTGHDYRIVVLDGVVISAYERLPLSVTGDGRMTVAQLLRKKQLSFIRVGRDTILKPHDDRITAELQRQGVTRRTVPNRGEKIVLLPNANLSTGGDAIDVTTAIHPTWAALAKKIAHDMNLRYIGIDVMSRDELDHSPASYVIIEINAAPGLDNYATMGKRQKQIVEDLYARVLKALLL</sequence>
<dbReference type="PANTHER" id="PTHR21621:SF0">
    <property type="entry name" value="BETA-CITRYLGLUTAMATE SYNTHASE B-RELATED"/>
    <property type="match status" value="1"/>
</dbReference>
<dbReference type="GO" id="GO:0018169">
    <property type="term" value="F:ribosomal S6-glutamic acid ligase activity"/>
    <property type="evidence" value="ECO:0007669"/>
    <property type="project" value="TreeGrafter"/>
</dbReference>
<comment type="caution">
    <text evidence="4">The sequence shown here is derived from an EMBL/GenBank/DDBJ whole genome shotgun (WGS) entry which is preliminary data.</text>
</comment>
<dbReference type="PANTHER" id="PTHR21621">
    <property type="entry name" value="RIBOSOMAL PROTEIN S6 MODIFICATION PROTEIN"/>
    <property type="match status" value="1"/>
</dbReference>
<dbReference type="Gene3D" id="3.30.470.20">
    <property type="entry name" value="ATP-grasp fold, B domain"/>
    <property type="match status" value="2"/>
</dbReference>
<reference evidence="4 5" key="1">
    <citation type="journal article" date="2016" name="Nat. Commun.">
        <title>Thousands of microbial genomes shed light on interconnected biogeochemical processes in an aquifer system.</title>
        <authorList>
            <person name="Anantharaman K."/>
            <person name="Brown C.T."/>
            <person name="Hug L.A."/>
            <person name="Sharon I."/>
            <person name="Castelle C.J."/>
            <person name="Probst A.J."/>
            <person name="Thomas B.C."/>
            <person name="Singh A."/>
            <person name="Wilkins M.J."/>
            <person name="Karaoz U."/>
            <person name="Brodie E.L."/>
            <person name="Williams K.H."/>
            <person name="Hubbard S.S."/>
            <person name="Banfield J.F."/>
        </authorList>
    </citation>
    <scope>NUCLEOTIDE SEQUENCE [LARGE SCALE GENOMIC DNA]</scope>
</reference>
<dbReference type="SUPFAM" id="SSF56059">
    <property type="entry name" value="Glutathione synthetase ATP-binding domain-like"/>
    <property type="match status" value="1"/>
</dbReference>
<dbReference type="STRING" id="1802399.A3E39_02990"/>
<dbReference type="EMBL" id="MGEH01000036">
    <property type="protein sequence ID" value="OGL78196.1"/>
    <property type="molecule type" value="Genomic_DNA"/>
</dbReference>
<dbReference type="InterPro" id="IPR011095">
    <property type="entry name" value="Dala_Dala_lig_C"/>
</dbReference>
<keyword evidence="2" id="KW-0547">Nucleotide-binding</keyword>
<keyword evidence="1" id="KW-0436">Ligase</keyword>
<protein>
    <recommendedName>
        <fullName evidence="3">ATP-grasp domain-containing protein</fullName>
    </recommendedName>
</protein>
<dbReference type="GO" id="GO:0008716">
    <property type="term" value="F:D-alanine-D-alanine ligase activity"/>
    <property type="evidence" value="ECO:0007669"/>
    <property type="project" value="InterPro"/>
</dbReference>
<dbReference type="GO" id="GO:0005524">
    <property type="term" value="F:ATP binding"/>
    <property type="evidence" value="ECO:0007669"/>
    <property type="project" value="UniProtKB-UniRule"/>
</dbReference>
<feature type="domain" description="ATP-grasp" evidence="3">
    <location>
        <begin position="68"/>
        <end position="331"/>
    </location>
</feature>
<dbReference type="GO" id="GO:0005737">
    <property type="term" value="C:cytoplasm"/>
    <property type="evidence" value="ECO:0007669"/>
    <property type="project" value="TreeGrafter"/>
</dbReference>
<evidence type="ECO:0000313" key="4">
    <source>
        <dbReference type="EMBL" id="OGL78196.1"/>
    </source>
</evidence>
<name>A0A1F7UIT9_9BACT</name>
<dbReference type="GO" id="GO:0046872">
    <property type="term" value="F:metal ion binding"/>
    <property type="evidence" value="ECO:0007669"/>
    <property type="project" value="InterPro"/>
</dbReference>
<proteinExistence type="predicted"/>
<dbReference type="Pfam" id="PF07478">
    <property type="entry name" value="Dala_Dala_lig_C"/>
    <property type="match status" value="1"/>
</dbReference>
<dbReference type="PROSITE" id="PS50975">
    <property type="entry name" value="ATP_GRASP"/>
    <property type="match status" value="1"/>
</dbReference>
<gene>
    <name evidence="4" type="ORF">A3E39_02990</name>
</gene>
<dbReference type="Proteomes" id="UP000176603">
    <property type="component" value="Unassembled WGS sequence"/>
</dbReference>
<evidence type="ECO:0000256" key="2">
    <source>
        <dbReference type="PROSITE-ProRule" id="PRU00409"/>
    </source>
</evidence>
<dbReference type="AlphaFoldDB" id="A0A1F7UIT9"/>
<dbReference type="InterPro" id="IPR011761">
    <property type="entry name" value="ATP-grasp"/>
</dbReference>
<evidence type="ECO:0000256" key="1">
    <source>
        <dbReference type="ARBA" id="ARBA00022598"/>
    </source>
</evidence>
<dbReference type="GO" id="GO:0009432">
    <property type="term" value="P:SOS response"/>
    <property type="evidence" value="ECO:0007669"/>
    <property type="project" value="TreeGrafter"/>
</dbReference>